<dbReference type="AlphaFoldDB" id="A0A225WIR7"/>
<dbReference type="PANTHER" id="PTHR20930">
    <property type="entry name" value="OVARIAN CARCINOMA ANTIGEN CA125-RELATED"/>
    <property type="match status" value="1"/>
</dbReference>
<evidence type="ECO:0000256" key="3">
    <source>
        <dbReference type="ARBA" id="ARBA00022771"/>
    </source>
</evidence>
<dbReference type="STRING" id="4795.A0A225WIR7"/>
<dbReference type="PANTHER" id="PTHR20930:SF0">
    <property type="entry name" value="PROTEIN ILRUN"/>
    <property type="match status" value="1"/>
</dbReference>
<dbReference type="InterPro" id="IPR043145">
    <property type="entry name" value="Znf_ZZ_sf"/>
</dbReference>
<dbReference type="InterPro" id="IPR000433">
    <property type="entry name" value="Znf_ZZ"/>
</dbReference>
<dbReference type="EMBL" id="NBNE01000725">
    <property type="protein sequence ID" value="OWZ17611.1"/>
    <property type="molecule type" value="Genomic_DNA"/>
</dbReference>
<dbReference type="Gene3D" id="3.30.60.90">
    <property type="match status" value="2"/>
</dbReference>
<evidence type="ECO:0000259" key="8">
    <source>
        <dbReference type="PROSITE" id="PS50135"/>
    </source>
</evidence>
<evidence type="ECO:0000313" key="10">
    <source>
        <dbReference type="Proteomes" id="UP000198211"/>
    </source>
</evidence>
<dbReference type="CDD" id="cd14947">
    <property type="entry name" value="NBR1_like"/>
    <property type="match status" value="1"/>
</dbReference>
<dbReference type="GO" id="GO:0008270">
    <property type="term" value="F:zinc ion binding"/>
    <property type="evidence" value="ECO:0007669"/>
    <property type="project" value="UniProtKB-KW"/>
</dbReference>
<feature type="domain" description="UBA" evidence="7">
    <location>
        <begin position="742"/>
        <end position="789"/>
    </location>
</feature>
<evidence type="ECO:0000256" key="2">
    <source>
        <dbReference type="ARBA" id="ARBA00022723"/>
    </source>
</evidence>
<reference evidence="10" key="1">
    <citation type="submission" date="2017-03" db="EMBL/GenBank/DDBJ databases">
        <title>Phytopthora megakarya and P. palmivora, two closely related causual agents of cacao black pod achieved similar genome size and gene model numbers by different mechanisms.</title>
        <authorList>
            <person name="Ali S."/>
            <person name="Shao J."/>
            <person name="Larry D.J."/>
            <person name="Kronmiller B."/>
            <person name="Shen D."/>
            <person name="Strem M.D."/>
            <person name="Melnick R.L."/>
            <person name="Guiltinan M.J."/>
            <person name="Tyler B.M."/>
            <person name="Meinhardt L.W."/>
            <person name="Bailey B.A."/>
        </authorList>
    </citation>
    <scope>NUCLEOTIDE SEQUENCE [LARGE SCALE GENOMIC DNA]</scope>
    <source>
        <strain evidence="10">zdho120</strain>
    </source>
</reference>
<dbReference type="CDD" id="cd02340">
    <property type="entry name" value="ZZ_NBR1_like"/>
    <property type="match status" value="1"/>
</dbReference>
<gene>
    <name evidence="9" type="ORF">PHMEG_0008420</name>
</gene>
<dbReference type="InterPro" id="IPR015940">
    <property type="entry name" value="UBA"/>
</dbReference>
<dbReference type="OrthoDB" id="10064100at2759"/>
<dbReference type="SMART" id="SM00291">
    <property type="entry name" value="ZnF_ZZ"/>
    <property type="match status" value="2"/>
</dbReference>
<evidence type="ECO:0008006" key="11">
    <source>
        <dbReference type="Google" id="ProtNLM"/>
    </source>
</evidence>
<dbReference type="InterPro" id="IPR032350">
    <property type="entry name" value="Nbr1_FW"/>
</dbReference>
<dbReference type="GO" id="GO:0005776">
    <property type="term" value="C:autophagosome"/>
    <property type="evidence" value="ECO:0007669"/>
    <property type="project" value="UniProtKB-SubCell"/>
</dbReference>
<keyword evidence="4" id="KW-0862">Zinc</keyword>
<dbReference type="Gene3D" id="2.60.40.10">
    <property type="entry name" value="Immunoglobulins"/>
    <property type="match status" value="1"/>
</dbReference>
<evidence type="ECO:0000256" key="4">
    <source>
        <dbReference type="ARBA" id="ARBA00022833"/>
    </source>
</evidence>
<dbReference type="Pfam" id="PF16158">
    <property type="entry name" value="N_BRCA1_IG"/>
    <property type="match status" value="1"/>
</dbReference>
<dbReference type="Pfam" id="PF00569">
    <property type="entry name" value="ZZ"/>
    <property type="match status" value="2"/>
</dbReference>
<keyword evidence="10" id="KW-1185">Reference proteome</keyword>
<comment type="caution">
    <text evidence="9">The sequence shown here is derived from an EMBL/GenBank/DDBJ whole genome shotgun (WGS) entry which is preliminary data.</text>
</comment>
<keyword evidence="3 5" id="KW-0863">Zinc-finger</keyword>
<dbReference type="InterPro" id="IPR013783">
    <property type="entry name" value="Ig-like_fold"/>
</dbReference>
<evidence type="ECO:0000256" key="6">
    <source>
        <dbReference type="SAM" id="MobiDB-lite"/>
    </source>
</evidence>
<evidence type="ECO:0000256" key="5">
    <source>
        <dbReference type="PROSITE-ProRule" id="PRU00228"/>
    </source>
</evidence>
<dbReference type="Gene3D" id="1.10.8.10">
    <property type="entry name" value="DNA helicase RuvA subunit, C-terminal domain"/>
    <property type="match status" value="1"/>
</dbReference>
<comment type="subcellular location">
    <subcellularLocation>
        <location evidence="1">Cytoplasmic vesicle</location>
        <location evidence="1">Autophagosome</location>
    </subcellularLocation>
</comment>
<feature type="region of interest" description="Disordered" evidence="6">
    <location>
        <begin position="674"/>
        <end position="694"/>
    </location>
</feature>
<evidence type="ECO:0000259" key="7">
    <source>
        <dbReference type="PROSITE" id="PS50030"/>
    </source>
</evidence>
<dbReference type="PROSITE" id="PS50135">
    <property type="entry name" value="ZF_ZZ_2"/>
    <property type="match status" value="2"/>
</dbReference>
<dbReference type="InterPro" id="IPR009060">
    <property type="entry name" value="UBA-like_sf"/>
</dbReference>
<protein>
    <recommendedName>
        <fullName evidence="11">ZZ-type domain-containing protein</fullName>
    </recommendedName>
</protein>
<feature type="domain" description="ZZ-type" evidence="8">
    <location>
        <begin position="226"/>
        <end position="278"/>
    </location>
</feature>
<feature type="domain" description="ZZ-type" evidence="8">
    <location>
        <begin position="291"/>
        <end position="345"/>
    </location>
</feature>
<sequence>MFALRYTDSDGDEVTIASDADVQELADYMADEQLERVTVLAAPQASGAVQKQLRGLVTAMSKLTTNKPKKPTPANAMNLLVASMQTMDVAEDSEELAAVKKQLINVLQDEQFKQAVEELSASEEFQELTDVLVAAIYAEDAQTIEEMATDRFDELLVFAQRVVARCPTLKPAMVNVAKNCMSGLVRFNDEKLANDGSDSSSSNSTDEALDVLLDGMTCEARDVSVHLGVICDGCEMDPLVGVRYKSLEEMDFDLCQDCEASGKYLSHEPFIKITDPSRAPKHKRTPDLLVHPFVVCDGCEMSPLVGPRFKSKTAEDFDLCQACEASGNSPAVEVGNMAIMESSDTTGNSDIMDITDITDTTDTMASSVAMGTTVRLLITMVLPVPSTLARHHITKAPVSADMAHLLMMEIAMGSVVTFHHLTATVLLDSADASTHHRVMKADMDHLLMMEVALDSAILAHHLTVTVLLASVDASARYRITKALVSGDMDHLLAMEVALDSTVPAHHLTMTVLLTSADAVTQLIALCVVLHHAHQASRILIVVDVMTSASTVDVMDAPQTKKKDVTIEDGTVVEAGKLLRKMWKLVNDGERSWPDGCYMIAQRGNSLFPEGVESSVIDLPPLAAGEEFIAGVDLISPTEPGRYSSFWRVCDPAGESFGHRFWIDIVVAGNAIPETTPSEATTADSVEDGDMKSASDVVPPAGVQGMKDAQEVSSPIDLSSDDDIEIIEPCDLQEDEAVDDATTENEKSTEFEKELMLLNAMGFIDPDKNIRALELADGNVGGAVNALLSE</sequence>
<dbReference type="PROSITE" id="PS50030">
    <property type="entry name" value="UBA"/>
    <property type="match status" value="1"/>
</dbReference>
<dbReference type="SUPFAM" id="SSF46934">
    <property type="entry name" value="UBA-like"/>
    <property type="match status" value="1"/>
</dbReference>
<dbReference type="Proteomes" id="UP000198211">
    <property type="component" value="Unassembled WGS sequence"/>
</dbReference>
<name>A0A225WIR7_9STRA</name>
<dbReference type="PROSITE" id="PS01357">
    <property type="entry name" value="ZF_ZZ_1"/>
    <property type="match status" value="1"/>
</dbReference>
<evidence type="ECO:0000313" key="9">
    <source>
        <dbReference type="EMBL" id="OWZ17611.1"/>
    </source>
</evidence>
<proteinExistence type="predicted"/>
<keyword evidence="2" id="KW-0479">Metal-binding</keyword>
<feature type="compositionally biased region" description="Polar residues" evidence="6">
    <location>
        <begin position="674"/>
        <end position="683"/>
    </location>
</feature>
<evidence type="ECO:0000256" key="1">
    <source>
        <dbReference type="ARBA" id="ARBA00004419"/>
    </source>
</evidence>
<dbReference type="SUPFAM" id="SSF54277">
    <property type="entry name" value="CAD &amp; PB1 domains"/>
    <property type="match status" value="1"/>
</dbReference>
<organism evidence="9 10">
    <name type="scientific">Phytophthora megakarya</name>
    <dbReference type="NCBI Taxonomy" id="4795"/>
    <lineage>
        <taxon>Eukaryota</taxon>
        <taxon>Sar</taxon>
        <taxon>Stramenopiles</taxon>
        <taxon>Oomycota</taxon>
        <taxon>Peronosporomycetes</taxon>
        <taxon>Peronosporales</taxon>
        <taxon>Peronosporaceae</taxon>
        <taxon>Phytophthora</taxon>
    </lineage>
</organism>
<accession>A0A225WIR7</accession>
<dbReference type="SUPFAM" id="SSF57850">
    <property type="entry name" value="RING/U-box"/>
    <property type="match status" value="2"/>
</dbReference>